<organism evidence="2 3">
    <name type="scientific">Eleusine coracana subsp. coracana</name>
    <dbReference type="NCBI Taxonomy" id="191504"/>
    <lineage>
        <taxon>Eukaryota</taxon>
        <taxon>Viridiplantae</taxon>
        <taxon>Streptophyta</taxon>
        <taxon>Embryophyta</taxon>
        <taxon>Tracheophyta</taxon>
        <taxon>Spermatophyta</taxon>
        <taxon>Magnoliopsida</taxon>
        <taxon>Liliopsida</taxon>
        <taxon>Poales</taxon>
        <taxon>Poaceae</taxon>
        <taxon>PACMAD clade</taxon>
        <taxon>Chloridoideae</taxon>
        <taxon>Cynodonteae</taxon>
        <taxon>Eleusininae</taxon>
        <taxon>Eleusine</taxon>
    </lineage>
</organism>
<evidence type="ECO:0000313" key="3">
    <source>
        <dbReference type="Proteomes" id="UP001054889"/>
    </source>
</evidence>
<dbReference type="AlphaFoldDB" id="A0AAV5CHQ1"/>
<reference evidence="2" key="1">
    <citation type="journal article" date="2018" name="DNA Res.">
        <title>Multiple hybrid de novo genome assembly of finger millet, an orphan allotetraploid crop.</title>
        <authorList>
            <person name="Hatakeyama M."/>
            <person name="Aluri S."/>
            <person name="Balachadran M.T."/>
            <person name="Sivarajan S.R."/>
            <person name="Patrignani A."/>
            <person name="Gruter S."/>
            <person name="Poveda L."/>
            <person name="Shimizu-Inatsugi R."/>
            <person name="Baeten J."/>
            <person name="Francoijs K.J."/>
            <person name="Nataraja K.N."/>
            <person name="Reddy Y.A.N."/>
            <person name="Phadnis S."/>
            <person name="Ravikumar R.L."/>
            <person name="Schlapbach R."/>
            <person name="Sreeman S.M."/>
            <person name="Shimizu K.K."/>
        </authorList>
    </citation>
    <scope>NUCLEOTIDE SEQUENCE</scope>
</reference>
<evidence type="ECO:0000256" key="1">
    <source>
        <dbReference type="SAM" id="MobiDB-lite"/>
    </source>
</evidence>
<name>A0AAV5CHQ1_ELECO</name>
<comment type="caution">
    <text evidence="2">The sequence shown here is derived from an EMBL/GenBank/DDBJ whole genome shotgun (WGS) entry which is preliminary data.</text>
</comment>
<accession>A0AAV5CHQ1</accession>
<dbReference type="EMBL" id="BQKI01000007">
    <property type="protein sequence ID" value="GJM97640.1"/>
    <property type="molecule type" value="Genomic_DNA"/>
</dbReference>
<evidence type="ECO:0000313" key="2">
    <source>
        <dbReference type="EMBL" id="GJM97640.1"/>
    </source>
</evidence>
<sequence length="91" mass="9705">MAISTFWGGRHGPGDCEPGEEARSGWRNPGRRSRGKNGSTMEERGGAGGLCRGERSMQSVDGVVAFVALLRILQLGGARSGDEARERRECG</sequence>
<protein>
    <submittedName>
        <fullName evidence="2">Uncharacterized protein</fullName>
    </submittedName>
</protein>
<feature type="region of interest" description="Disordered" evidence="1">
    <location>
        <begin position="1"/>
        <end position="51"/>
    </location>
</feature>
<keyword evidence="3" id="KW-1185">Reference proteome</keyword>
<reference evidence="2" key="2">
    <citation type="submission" date="2021-12" db="EMBL/GenBank/DDBJ databases">
        <title>Resequencing data analysis of finger millet.</title>
        <authorList>
            <person name="Hatakeyama M."/>
            <person name="Aluri S."/>
            <person name="Balachadran M.T."/>
            <person name="Sivarajan S.R."/>
            <person name="Poveda L."/>
            <person name="Shimizu-Inatsugi R."/>
            <person name="Schlapbach R."/>
            <person name="Sreeman S.M."/>
            <person name="Shimizu K.K."/>
        </authorList>
    </citation>
    <scope>NUCLEOTIDE SEQUENCE</scope>
</reference>
<proteinExistence type="predicted"/>
<dbReference type="Proteomes" id="UP001054889">
    <property type="component" value="Unassembled WGS sequence"/>
</dbReference>
<gene>
    <name evidence="2" type="primary">ga14580</name>
    <name evidence="2" type="ORF">PR202_ga14580</name>
</gene>